<proteinExistence type="predicted"/>
<accession>A0A510I1V2</accession>
<reference evidence="2" key="1">
    <citation type="submission" date="2019-07" db="EMBL/GenBank/DDBJ databases">
        <title>Complete Genome Sequences of Vibrion rotiferianus strain AM7.</title>
        <authorList>
            <person name="Miyazaki K."/>
            <person name="Wiseschart A."/>
            <person name="Pootanakit K."/>
            <person name="Ishimori K."/>
            <person name="Kitahara K."/>
        </authorList>
    </citation>
    <scope>NUCLEOTIDE SEQUENCE [LARGE SCALE GENOMIC DNA]</scope>
    <source>
        <strain evidence="2">AM7</strain>
    </source>
</reference>
<dbReference type="Proteomes" id="UP000315115">
    <property type="component" value="Chromosome 1"/>
</dbReference>
<sequence>MLEVLIASLIIFAAIALTSVVYSNSLSSSLKAQRAVKIATILPIMQDSIASELMLSKERTGSGKGALAEVTYEWKAKVNKQEELVGDIMSERLTGRFAILWDVELSITYQNIIRIYDYQEFSVR</sequence>
<evidence type="ECO:0000313" key="2">
    <source>
        <dbReference type="Proteomes" id="UP000315115"/>
    </source>
</evidence>
<evidence type="ECO:0000313" key="1">
    <source>
        <dbReference type="EMBL" id="BBL87574.1"/>
    </source>
</evidence>
<dbReference type="EMBL" id="AP019798">
    <property type="protein sequence ID" value="BBL87574.1"/>
    <property type="molecule type" value="Genomic_DNA"/>
</dbReference>
<name>A0A510I1V2_9VIBR</name>
<dbReference type="AlphaFoldDB" id="A0A510I1V2"/>
<protein>
    <submittedName>
        <fullName evidence="1">Uncharacterized protein</fullName>
    </submittedName>
</protein>
<gene>
    <name evidence="1" type="ORF">VroAM7_02270</name>
</gene>
<organism evidence="1 2">
    <name type="scientific">Vibrio rotiferianus</name>
    <dbReference type="NCBI Taxonomy" id="190895"/>
    <lineage>
        <taxon>Bacteria</taxon>
        <taxon>Pseudomonadati</taxon>
        <taxon>Pseudomonadota</taxon>
        <taxon>Gammaproteobacteria</taxon>
        <taxon>Vibrionales</taxon>
        <taxon>Vibrionaceae</taxon>
        <taxon>Vibrio</taxon>
    </lineage>
</organism>